<evidence type="ECO:0000313" key="1">
    <source>
        <dbReference type="EMBL" id="OFA10258.1"/>
    </source>
</evidence>
<protein>
    <submittedName>
        <fullName evidence="1">Uncharacterized protein</fullName>
    </submittedName>
</protein>
<dbReference type="EMBL" id="MIQE01000020">
    <property type="protein sequence ID" value="OFA10258.1"/>
    <property type="molecule type" value="Genomic_DNA"/>
</dbReference>
<dbReference type="STRING" id="481719.LASUN_18670"/>
<evidence type="ECO:0000313" key="2">
    <source>
        <dbReference type="Proteomes" id="UP000177010"/>
    </source>
</evidence>
<name>A0A1E7XB60_9LACO</name>
<gene>
    <name evidence="1" type="ORF">LASUN_18670</name>
</gene>
<dbReference type="RefSeq" id="WP_141737021.1">
    <property type="nucleotide sequence ID" value="NZ_JAZHVW010000005.1"/>
</dbReference>
<organism evidence="1 2">
    <name type="scientific">Lentilactobacillus sunkii</name>
    <dbReference type="NCBI Taxonomy" id="481719"/>
    <lineage>
        <taxon>Bacteria</taxon>
        <taxon>Bacillati</taxon>
        <taxon>Bacillota</taxon>
        <taxon>Bacilli</taxon>
        <taxon>Lactobacillales</taxon>
        <taxon>Lactobacillaceae</taxon>
        <taxon>Lentilactobacillus</taxon>
    </lineage>
</organism>
<dbReference type="Proteomes" id="UP000177010">
    <property type="component" value="Unassembled WGS sequence"/>
</dbReference>
<reference evidence="1 2" key="1">
    <citation type="submission" date="2016-09" db="EMBL/GenBank/DDBJ databases">
        <title>Genome Sequence of Lactobacillus sunkii Strain CG01.</title>
        <authorList>
            <person name="Poehlein A."/>
            <person name="Gabris C."/>
            <person name="Bengelsdorf F.R."/>
            <person name="Duerre P."/>
            <person name="Daniel R."/>
        </authorList>
    </citation>
    <scope>NUCLEOTIDE SEQUENCE [LARGE SCALE GENOMIC DNA]</scope>
    <source>
        <strain evidence="1 2">CG_D</strain>
    </source>
</reference>
<comment type="caution">
    <text evidence="1">The sequence shown here is derived from an EMBL/GenBank/DDBJ whole genome shotgun (WGS) entry which is preliminary data.</text>
</comment>
<proteinExistence type="predicted"/>
<dbReference type="AlphaFoldDB" id="A0A1E7XB60"/>
<accession>A0A1E7XB60</accession>
<sequence>MFIYRPPIRQNNFAEILEILPQSLSDERVEEAINYLKAGDLPFDKKIKTSRFRKLVKSFSD</sequence>